<dbReference type="Proteomes" id="UP000241444">
    <property type="component" value="Unassembled WGS sequence"/>
</dbReference>
<reference evidence="3" key="1">
    <citation type="submission" date="2017-11" db="EMBL/GenBank/DDBJ databases">
        <authorList>
            <person name="Kuznetsova I."/>
            <person name="Sazanova A."/>
            <person name="Chirak E."/>
            <person name="Safronova V."/>
            <person name="Willems A."/>
        </authorList>
    </citation>
    <scope>NUCLEOTIDE SEQUENCE [LARGE SCALE GENOMIC DNA]</scope>
    <source>
        <strain evidence="3">STM 196</strain>
    </source>
</reference>
<proteinExistence type="predicted"/>
<name>A0A2P7BUF5_9HYPH</name>
<evidence type="ECO:0000313" key="2">
    <source>
        <dbReference type="EMBL" id="PSH70105.1"/>
    </source>
</evidence>
<feature type="region of interest" description="Disordered" evidence="1">
    <location>
        <begin position="56"/>
        <end position="75"/>
    </location>
</feature>
<keyword evidence="3" id="KW-1185">Reference proteome</keyword>
<accession>A0A2P7BUF5</accession>
<organism evidence="2 3">
    <name type="scientific">Phyllobacterium brassicacearum</name>
    <dbReference type="NCBI Taxonomy" id="314235"/>
    <lineage>
        <taxon>Bacteria</taxon>
        <taxon>Pseudomonadati</taxon>
        <taxon>Pseudomonadota</taxon>
        <taxon>Alphaproteobacteria</taxon>
        <taxon>Hyphomicrobiales</taxon>
        <taxon>Phyllobacteriaceae</taxon>
        <taxon>Phyllobacterium</taxon>
    </lineage>
</organism>
<dbReference type="EMBL" id="PGGO01000002">
    <property type="protein sequence ID" value="PSH70105.1"/>
    <property type="molecule type" value="Genomic_DNA"/>
</dbReference>
<dbReference type="AlphaFoldDB" id="A0A2P7BUF5"/>
<feature type="compositionally biased region" description="Basic and acidic residues" evidence="1">
    <location>
        <begin position="1"/>
        <end position="14"/>
    </location>
</feature>
<feature type="compositionally biased region" description="Polar residues" evidence="1">
    <location>
        <begin position="59"/>
        <end position="75"/>
    </location>
</feature>
<sequence length="75" mass="8161">MSARRGTADDRPADASEADVVVQAPIRSSMTPDRGVVRHHPCSSVRHTVAPYQPPRSFFNATNAGTPASRQRIFT</sequence>
<gene>
    <name evidence="2" type="ORF">CU102_03105</name>
</gene>
<feature type="region of interest" description="Disordered" evidence="1">
    <location>
        <begin position="1"/>
        <end position="39"/>
    </location>
</feature>
<evidence type="ECO:0000313" key="3">
    <source>
        <dbReference type="Proteomes" id="UP000241444"/>
    </source>
</evidence>
<evidence type="ECO:0000256" key="1">
    <source>
        <dbReference type="SAM" id="MobiDB-lite"/>
    </source>
</evidence>
<comment type="caution">
    <text evidence="2">The sequence shown here is derived from an EMBL/GenBank/DDBJ whole genome shotgun (WGS) entry which is preliminary data.</text>
</comment>
<protein>
    <submittedName>
        <fullName evidence="2">Uncharacterized protein</fullName>
    </submittedName>
</protein>